<comment type="caution">
    <text evidence="4">The sequence shown here is derived from an EMBL/GenBank/DDBJ whole genome shotgun (WGS) entry which is preliminary data.</text>
</comment>
<feature type="domain" description="Acyltransferase 3" evidence="2">
    <location>
        <begin position="23"/>
        <end position="352"/>
    </location>
</feature>
<dbReference type="Pfam" id="PF01757">
    <property type="entry name" value="Acyl_transf_3"/>
    <property type="match status" value="1"/>
</dbReference>
<keyword evidence="1" id="KW-0812">Transmembrane</keyword>
<dbReference type="InterPro" id="IPR043968">
    <property type="entry name" value="SGNH"/>
</dbReference>
<proteinExistence type="predicted"/>
<dbReference type="Proteomes" id="UP000319516">
    <property type="component" value="Unassembled WGS sequence"/>
</dbReference>
<evidence type="ECO:0000259" key="2">
    <source>
        <dbReference type="Pfam" id="PF01757"/>
    </source>
</evidence>
<keyword evidence="5" id="KW-1185">Reference proteome</keyword>
<feature type="transmembrane region" description="Helical" evidence="1">
    <location>
        <begin position="305"/>
        <end position="325"/>
    </location>
</feature>
<feature type="domain" description="SGNH" evidence="3">
    <location>
        <begin position="461"/>
        <end position="677"/>
    </location>
</feature>
<keyword evidence="1" id="KW-1133">Transmembrane helix</keyword>
<feature type="transmembrane region" description="Helical" evidence="1">
    <location>
        <begin position="218"/>
        <end position="236"/>
    </location>
</feature>
<organism evidence="4 5">
    <name type="scientific">Ornithinicoccus hortensis</name>
    <dbReference type="NCBI Taxonomy" id="82346"/>
    <lineage>
        <taxon>Bacteria</taxon>
        <taxon>Bacillati</taxon>
        <taxon>Actinomycetota</taxon>
        <taxon>Actinomycetes</taxon>
        <taxon>Micrococcales</taxon>
        <taxon>Intrasporangiaceae</taxon>
        <taxon>Ornithinicoccus</taxon>
    </lineage>
</organism>
<feature type="transmembrane region" description="Helical" evidence="1">
    <location>
        <begin position="26"/>
        <end position="42"/>
    </location>
</feature>
<name>A0A542YRW5_9MICO</name>
<dbReference type="GO" id="GO:0016020">
    <property type="term" value="C:membrane"/>
    <property type="evidence" value="ECO:0007669"/>
    <property type="project" value="TreeGrafter"/>
</dbReference>
<dbReference type="AlphaFoldDB" id="A0A542YRW5"/>
<dbReference type="EMBL" id="VFOP01000001">
    <property type="protein sequence ID" value="TQL50808.1"/>
    <property type="molecule type" value="Genomic_DNA"/>
</dbReference>
<dbReference type="InterPro" id="IPR050879">
    <property type="entry name" value="Acyltransferase_3"/>
</dbReference>
<dbReference type="InterPro" id="IPR002656">
    <property type="entry name" value="Acyl_transf_3_dom"/>
</dbReference>
<evidence type="ECO:0000259" key="3">
    <source>
        <dbReference type="Pfam" id="PF19040"/>
    </source>
</evidence>
<evidence type="ECO:0000313" key="5">
    <source>
        <dbReference type="Proteomes" id="UP000319516"/>
    </source>
</evidence>
<feature type="transmembrane region" description="Helical" evidence="1">
    <location>
        <begin position="248"/>
        <end position="267"/>
    </location>
</feature>
<feature type="transmembrane region" description="Helical" evidence="1">
    <location>
        <begin position="186"/>
        <end position="206"/>
    </location>
</feature>
<feature type="transmembrane region" description="Helical" evidence="1">
    <location>
        <begin position="368"/>
        <end position="390"/>
    </location>
</feature>
<keyword evidence="1" id="KW-0472">Membrane</keyword>
<dbReference type="GO" id="GO:0016747">
    <property type="term" value="F:acyltransferase activity, transferring groups other than amino-acyl groups"/>
    <property type="evidence" value="ECO:0007669"/>
    <property type="project" value="InterPro"/>
</dbReference>
<dbReference type="PANTHER" id="PTHR23028">
    <property type="entry name" value="ACETYLTRANSFERASE"/>
    <property type="match status" value="1"/>
</dbReference>
<dbReference type="GO" id="GO:0009103">
    <property type="term" value="P:lipopolysaccharide biosynthetic process"/>
    <property type="evidence" value="ECO:0007669"/>
    <property type="project" value="TreeGrafter"/>
</dbReference>
<evidence type="ECO:0000313" key="4">
    <source>
        <dbReference type="EMBL" id="TQL50808.1"/>
    </source>
</evidence>
<reference evidence="4 5" key="1">
    <citation type="submission" date="2019-06" db="EMBL/GenBank/DDBJ databases">
        <title>Sequencing the genomes of 1000 actinobacteria strains.</title>
        <authorList>
            <person name="Klenk H.-P."/>
        </authorList>
    </citation>
    <scope>NUCLEOTIDE SEQUENCE [LARGE SCALE GENOMIC DNA]</scope>
    <source>
        <strain evidence="4 5">DSM 12335</strain>
    </source>
</reference>
<dbReference type="Pfam" id="PF19040">
    <property type="entry name" value="SGNH"/>
    <property type="match status" value="1"/>
</dbReference>
<evidence type="ECO:0000256" key="1">
    <source>
        <dbReference type="SAM" id="Phobius"/>
    </source>
</evidence>
<accession>A0A542YRW5</accession>
<sequence>MSVDVKVGGAPPATATRSTFRPELHGVRGLAIALVVVFHVFGHGRVSGGIDAFLAVSGFLMTLSLARQVEAGTLTLWGYLARLARRLLPAALMVLATVAVVGYFWTPSSQRAQLLREIRAVALYRENWELVDSQLDYAAAGPGTSPLQHFWSLSVQGQFYLLWFVLVVVATWVGARLLGWQARRSVFVAVALATVASFVFHQGWAAQDQQVAYFHTGSRIWELGLGGLVALLLPGLRLSTAVRIPIGWLGVALLVSCGFFLDGGALFPGPWALWPVGGVLLVLAAGTTGHRWAADRMLQAAPLKFLADISYAWYVWHWPLLIFTLLRTGQESADLRIAAFVVVTSVLLAWGTTRLVEEPFVRGFSRRTAATLVVGVTGVAVVAGGATWALGVVERHRHEALLEASRPSPDHPGAAVLGEGWTGELTPADVVPDVAVAGGDLPEVYGEGDCINTHRDVPSSADPRLCYLGDPDGDQTIMVLGGSHVTQWLPALEILADQHHWRLVLSEKGGCQFIDRPEPGSSDPPQQESCYQYNENLWPLIEDEQPDYVFTIGTTSRPTTGESTPDGFVALWDRLDQLGIPVLGMRDSTRLEESVPECLERTDMDARACGQERTWRMAEQSPILSVPDLPGNVRPMDVSESICAPDWCPAVVGNVMVYRDTSHITATYMRTLAPAVEDELRRVAPELF</sequence>
<feature type="transmembrane region" description="Helical" evidence="1">
    <location>
        <begin position="273"/>
        <end position="293"/>
    </location>
</feature>
<feature type="transmembrane region" description="Helical" evidence="1">
    <location>
        <begin position="160"/>
        <end position="179"/>
    </location>
</feature>
<feature type="transmembrane region" description="Helical" evidence="1">
    <location>
        <begin position="87"/>
        <end position="105"/>
    </location>
</feature>
<gene>
    <name evidence="4" type="ORF">FB467_1927</name>
</gene>
<dbReference type="PANTHER" id="PTHR23028:SF53">
    <property type="entry name" value="ACYL_TRANSF_3 DOMAIN-CONTAINING PROTEIN"/>
    <property type="match status" value="1"/>
</dbReference>
<feature type="transmembrane region" description="Helical" evidence="1">
    <location>
        <begin position="337"/>
        <end position="356"/>
    </location>
</feature>
<protein>
    <submittedName>
        <fullName evidence="4">Peptidoglycan/LPS O-acetylase OafA/YrhL</fullName>
    </submittedName>
</protein>